<dbReference type="PANTHER" id="PTHR14237:SF19">
    <property type="entry name" value="MITOCHONDRIAL AMIDOXIME REDUCING COMPONENT 1"/>
    <property type="match status" value="1"/>
</dbReference>
<proteinExistence type="predicted"/>
<dbReference type="EMBL" id="JAQQBR010000002">
    <property type="protein sequence ID" value="KAK0180820.1"/>
    <property type="molecule type" value="Genomic_DNA"/>
</dbReference>
<evidence type="ECO:0000259" key="2">
    <source>
        <dbReference type="PROSITE" id="PS51340"/>
    </source>
</evidence>
<reference evidence="3" key="2">
    <citation type="submission" date="2023-03" db="EMBL/GenBank/DDBJ databases">
        <authorList>
            <person name="Inwood S.N."/>
            <person name="Skelly J.G."/>
            <person name="Guhlin J."/>
            <person name="Harrop T.W.R."/>
            <person name="Goldson S.G."/>
            <person name="Dearden P.K."/>
        </authorList>
    </citation>
    <scope>NUCLEOTIDE SEQUENCE</scope>
    <source>
        <strain evidence="3">Lincoln</strain>
        <tissue evidence="3">Whole body</tissue>
    </source>
</reference>
<organism evidence="3 4">
    <name type="scientific">Microctonus hyperodae</name>
    <name type="common">Parasitoid wasp</name>
    <dbReference type="NCBI Taxonomy" id="165561"/>
    <lineage>
        <taxon>Eukaryota</taxon>
        <taxon>Metazoa</taxon>
        <taxon>Ecdysozoa</taxon>
        <taxon>Arthropoda</taxon>
        <taxon>Hexapoda</taxon>
        <taxon>Insecta</taxon>
        <taxon>Pterygota</taxon>
        <taxon>Neoptera</taxon>
        <taxon>Endopterygota</taxon>
        <taxon>Hymenoptera</taxon>
        <taxon>Apocrita</taxon>
        <taxon>Ichneumonoidea</taxon>
        <taxon>Braconidae</taxon>
        <taxon>Euphorinae</taxon>
        <taxon>Microctonus</taxon>
    </lineage>
</organism>
<evidence type="ECO:0000256" key="1">
    <source>
        <dbReference type="SAM" id="Phobius"/>
    </source>
</evidence>
<dbReference type="Pfam" id="PF03476">
    <property type="entry name" value="MOSC_N"/>
    <property type="match status" value="1"/>
</dbReference>
<keyword evidence="1" id="KW-1133">Transmembrane helix</keyword>
<dbReference type="InterPro" id="IPR005302">
    <property type="entry name" value="MoCF_Sase_C"/>
</dbReference>
<dbReference type="InterPro" id="IPR011037">
    <property type="entry name" value="Pyrv_Knase-like_insert_dom_sf"/>
</dbReference>
<feature type="transmembrane region" description="Helical" evidence="1">
    <location>
        <begin position="53"/>
        <end position="73"/>
    </location>
</feature>
<feature type="transmembrane region" description="Helical" evidence="1">
    <location>
        <begin position="16"/>
        <end position="33"/>
    </location>
</feature>
<feature type="domain" description="MOSC" evidence="2">
    <location>
        <begin position="211"/>
        <end position="374"/>
    </location>
</feature>
<sequence>MLEEIYIQLRSNCRRIFIISFINIFSSVSFSYFKYLHKVVEILKHMDRTKFSYISALAIGAGTAIVVAWWWWFKGKKLKAPTKWRKVGELSDILVFPVKSLGYIRETVMECTPLGLKSGWLRDRTLMLINHDGKFITARQIPRMVQVKPSVAGSVLTLRAPGMMTISIDLAYVGKPFVTSTVWDQPVPACDCGEDVARWLSRFLLQEDSGLRLVYYPLDVPSRDVRIKNKIFPLMENSDAGAYPDATAYTLMNEASIADLNTRLEDHVTPLHFRPNFIVKGAEALEEDTWDWIKIGSIIFRNVKPCTRCIFTTIDPDAGIKNSKTEPLKTLKKYRQIEDPKIRPSVGDSPVMGIHMGLKGPNGVVKLGDSVYVNISESEENNPLISPP</sequence>
<evidence type="ECO:0000313" key="3">
    <source>
        <dbReference type="EMBL" id="KAK0180820.1"/>
    </source>
</evidence>
<evidence type="ECO:0000313" key="4">
    <source>
        <dbReference type="Proteomes" id="UP001168972"/>
    </source>
</evidence>
<dbReference type="InterPro" id="IPR005303">
    <property type="entry name" value="MOCOS_middle"/>
</dbReference>
<protein>
    <recommendedName>
        <fullName evidence="2">MOSC domain-containing protein</fullName>
    </recommendedName>
</protein>
<dbReference type="Pfam" id="PF03473">
    <property type="entry name" value="MOSC"/>
    <property type="match status" value="1"/>
</dbReference>
<dbReference type="AlphaFoldDB" id="A0AA39L0S5"/>
<dbReference type="SUPFAM" id="SSF50800">
    <property type="entry name" value="PK beta-barrel domain-like"/>
    <property type="match status" value="1"/>
</dbReference>
<dbReference type="GO" id="GO:0030170">
    <property type="term" value="F:pyridoxal phosphate binding"/>
    <property type="evidence" value="ECO:0007669"/>
    <property type="project" value="InterPro"/>
</dbReference>
<keyword evidence="1" id="KW-0812">Transmembrane</keyword>
<keyword evidence="4" id="KW-1185">Reference proteome</keyword>
<dbReference type="SUPFAM" id="SSF141673">
    <property type="entry name" value="MOSC N-terminal domain-like"/>
    <property type="match status" value="1"/>
</dbReference>
<accession>A0AA39L0S5</accession>
<dbReference type="PANTHER" id="PTHR14237">
    <property type="entry name" value="MOLYBDOPTERIN COFACTOR SULFURASE MOSC"/>
    <property type="match status" value="1"/>
</dbReference>
<keyword evidence="1" id="KW-0472">Membrane</keyword>
<name>A0AA39L0S5_MICHY</name>
<comment type="caution">
    <text evidence="3">The sequence shown here is derived from an EMBL/GenBank/DDBJ whole genome shotgun (WGS) entry which is preliminary data.</text>
</comment>
<dbReference type="Proteomes" id="UP001168972">
    <property type="component" value="Unassembled WGS sequence"/>
</dbReference>
<reference evidence="3" key="1">
    <citation type="journal article" date="2023" name="bioRxiv">
        <title>Scaffold-level genome assemblies of two parasitoid biocontrol wasps reveal the parthenogenesis mechanism and an associated novel virus.</title>
        <authorList>
            <person name="Inwood S."/>
            <person name="Skelly J."/>
            <person name="Guhlin J."/>
            <person name="Harrop T."/>
            <person name="Goldson S."/>
            <person name="Dearden P."/>
        </authorList>
    </citation>
    <scope>NUCLEOTIDE SEQUENCE</scope>
    <source>
        <strain evidence="3">Lincoln</strain>
        <tissue evidence="3">Whole body</tissue>
    </source>
</reference>
<dbReference type="PROSITE" id="PS51340">
    <property type="entry name" value="MOSC"/>
    <property type="match status" value="1"/>
</dbReference>
<gene>
    <name evidence="3" type="ORF">PV327_003163</name>
</gene>
<dbReference type="GO" id="GO:0030151">
    <property type="term" value="F:molybdenum ion binding"/>
    <property type="evidence" value="ECO:0007669"/>
    <property type="project" value="InterPro"/>
</dbReference>
<dbReference type="GO" id="GO:0003824">
    <property type="term" value="F:catalytic activity"/>
    <property type="evidence" value="ECO:0007669"/>
    <property type="project" value="InterPro"/>
</dbReference>